<dbReference type="InterPro" id="IPR014710">
    <property type="entry name" value="RmlC-like_jellyroll"/>
</dbReference>
<evidence type="ECO:0008006" key="3">
    <source>
        <dbReference type="Google" id="ProtNLM"/>
    </source>
</evidence>
<reference evidence="2" key="1">
    <citation type="journal article" date="2019" name="Int. J. Syst. Evol. Microbiol.">
        <title>The Global Catalogue of Microorganisms (GCM) 10K type strain sequencing project: providing services to taxonomists for standard genome sequencing and annotation.</title>
        <authorList>
            <consortium name="The Broad Institute Genomics Platform"/>
            <consortium name="The Broad Institute Genome Sequencing Center for Infectious Disease"/>
            <person name="Wu L."/>
            <person name="Ma J."/>
        </authorList>
    </citation>
    <scope>NUCLEOTIDE SEQUENCE [LARGE SCALE GENOMIC DNA]</scope>
    <source>
        <strain evidence="2">NBRC 103632</strain>
    </source>
</reference>
<dbReference type="RefSeq" id="WP_380806415.1">
    <property type="nucleotide sequence ID" value="NZ_JBHSFZ010000058.1"/>
</dbReference>
<proteinExistence type="predicted"/>
<dbReference type="Gene3D" id="2.60.120.10">
    <property type="entry name" value="Jelly Rolls"/>
    <property type="match status" value="1"/>
</dbReference>
<accession>A0ABV9F1J4</accession>
<dbReference type="EMBL" id="JBHSFZ010000058">
    <property type="protein sequence ID" value="MFC4595787.1"/>
    <property type="molecule type" value="Genomic_DNA"/>
</dbReference>
<organism evidence="1 2">
    <name type="scientific">Sphingobium tyrosinilyticum</name>
    <dbReference type="NCBI Taxonomy" id="2715436"/>
    <lineage>
        <taxon>Bacteria</taxon>
        <taxon>Pseudomonadati</taxon>
        <taxon>Pseudomonadota</taxon>
        <taxon>Alphaproteobacteria</taxon>
        <taxon>Sphingomonadales</taxon>
        <taxon>Sphingomonadaceae</taxon>
        <taxon>Sphingobium</taxon>
    </lineage>
</organism>
<comment type="caution">
    <text evidence="1">The sequence shown here is derived from an EMBL/GenBank/DDBJ whole genome shotgun (WGS) entry which is preliminary data.</text>
</comment>
<dbReference type="InterPro" id="IPR011051">
    <property type="entry name" value="RmlC_Cupin_sf"/>
</dbReference>
<dbReference type="Proteomes" id="UP001595957">
    <property type="component" value="Unassembled WGS sequence"/>
</dbReference>
<gene>
    <name evidence="1" type="ORF">ACFO3E_16625</name>
</gene>
<dbReference type="SUPFAM" id="SSF51182">
    <property type="entry name" value="RmlC-like cupins"/>
    <property type="match status" value="1"/>
</dbReference>
<evidence type="ECO:0000313" key="2">
    <source>
        <dbReference type="Proteomes" id="UP001595957"/>
    </source>
</evidence>
<name>A0ABV9F1J4_9SPHN</name>
<evidence type="ECO:0000313" key="1">
    <source>
        <dbReference type="EMBL" id="MFC4595787.1"/>
    </source>
</evidence>
<keyword evidence="2" id="KW-1185">Reference proteome</keyword>
<sequence length="171" mass="18883">MTEAHTQGPGFTIMRAGEAPDLGDTDCLTFVPGTETQTKGAVALVDHGLLDGQEVKVLCNLPGFNLTHVWFKRNFPLPLHSHNTDCLYYIIAGSLRLGTETLGAQDSFFIPVNVPYTYTPGLDGVELLEIRHAQHFNIVNHAKGPNWWAKALNTVISNRADWQKAKRPAPH</sequence>
<protein>
    <recommendedName>
        <fullName evidence="3">Cupin domain-containing protein</fullName>
    </recommendedName>
</protein>